<evidence type="ECO:0000313" key="2">
    <source>
        <dbReference type="Proteomes" id="UP000784294"/>
    </source>
</evidence>
<dbReference type="Proteomes" id="UP000784294">
    <property type="component" value="Unassembled WGS sequence"/>
</dbReference>
<dbReference type="EMBL" id="CAAALY010089307">
    <property type="protein sequence ID" value="VEL27713.1"/>
    <property type="molecule type" value="Genomic_DNA"/>
</dbReference>
<proteinExistence type="predicted"/>
<gene>
    <name evidence="1" type="ORF">PXEA_LOCUS21153</name>
</gene>
<dbReference type="AlphaFoldDB" id="A0A448X4C0"/>
<accession>A0A448X4C0</accession>
<evidence type="ECO:0000313" key="1">
    <source>
        <dbReference type="EMBL" id="VEL27713.1"/>
    </source>
</evidence>
<protein>
    <submittedName>
        <fullName evidence="1">Uncharacterized protein</fullName>
    </submittedName>
</protein>
<sequence>MLVRPCFAQLGRSVRNIASPMSFDRVFMITGIGPLTCHTSTRLAGDVVRTELQFIKETSEGDLLDQLSVQQLGHHSSPLFLVLPSTFASPLLNPISYRPYTYSHISVFSSPPMSPKKDKMGMIFMIQRIK</sequence>
<comment type="caution">
    <text evidence="1">The sequence shown here is derived from an EMBL/GenBank/DDBJ whole genome shotgun (WGS) entry which is preliminary data.</text>
</comment>
<keyword evidence="2" id="KW-1185">Reference proteome</keyword>
<name>A0A448X4C0_9PLAT</name>
<organism evidence="1 2">
    <name type="scientific">Protopolystoma xenopodis</name>
    <dbReference type="NCBI Taxonomy" id="117903"/>
    <lineage>
        <taxon>Eukaryota</taxon>
        <taxon>Metazoa</taxon>
        <taxon>Spiralia</taxon>
        <taxon>Lophotrochozoa</taxon>
        <taxon>Platyhelminthes</taxon>
        <taxon>Monogenea</taxon>
        <taxon>Polyopisthocotylea</taxon>
        <taxon>Polystomatidea</taxon>
        <taxon>Polystomatidae</taxon>
        <taxon>Protopolystoma</taxon>
    </lineage>
</organism>
<reference evidence="1" key="1">
    <citation type="submission" date="2018-11" db="EMBL/GenBank/DDBJ databases">
        <authorList>
            <consortium name="Pathogen Informatics"/>
        </authorList>
    </citation>
    <scope>NUCLEOTIDE SEQUENCE</scope>
</reference>